<keyword evidence="1" id="KW-0812">Transmembrane</keyword>
<dbReference type="RefSeq" id="WP_310006723.1">
    <property type="nucleotide sequence ID" value="NZ_JAVDTX010000004.1"/>
</dbReference>
<name>A0ABU1S334_9FLAO</name>
<keyword evidence="1" id="KW-1133">Transmembrane helix</keyword>
<feature type="transmembrane region" description="Helical" evidence="1">
    <location>
        <begin position="33"/>
        <end position="53"/>
    </location>
</feature>
<protein>
    <submittedName>
        <fullName evidence="2">Uncharacterized protein</fullName>
    </submittedName>
</protein>
<reference evidence="2 3" key="1">
    <citation type="submission" date="2023-07" db="EMBL/GenBank/DDBJ databases">
        <title>Sorghum-associated microbial communities from plants grown in Nebraska, USA.</title>
        <authorList>
            <person name="Schachtman D."/>
        </authorList>
    </citation>
    <scope>NUCLEOTIDE SEQUENCE [LARGE SCALE GENOMIC DNA]</scope>
    <source>
        <strain evidence="2 3">BE124</strain>
    </source>
</reference>
<proteinExistence type="predicted"/>
<keyword evidence="3" id="KW-1185">Reference proteome</keyword>
<evidence type="ECO:0000313" key="2">
    <source>
        <dbReference type="EMBL" id="MDR6845433.1"/>
    </source>
</evidence>
<keyword evidence="1" id="KW-0472">Membrane</keyword>
<evidence type="ECO:0000313" key="3">
    <source>
        <dbReference type="Proteomes" id="UP001261871"/>
    </source>
</evidence>
<organism evidence="2 3">
    <name type="scientific">Flavobacterium granuli</name>
    <dbReference type="NCBI Taxonomy" id="280093"/>
    <lineage>
        <taxon>Bacteria</taxon>
        <taxon>Pseudomonadati</taxon>
        <taxon>Bacteroidota</taxon>
        <taxon>Flavobacteriia</taxon>
        <taxon>Flavobacteriales</taxon>
        <taxon>Flavobacteriaceae</taxon>
        <taxon>Flavobacterium</taxon>
    </lineage>
</organism>
<sequence>MKTFTNILVLLAVALLIFNITLIDFQNPFKGDSVVAFVGVVASFCAVLILLIFRMSKKIVEKMNDNNA</sequence>
<dbReference type="Proteomes" id="UP001261871">
    <property type="component" value="Unassembled WGS sequence"/>
</dbReference>
<evidence type="ECO:0000256" key="1">
    <source>
        <dbReference type="SAM" id="Phobius"/>
    </source>
</evidence>
<gene>
    <name evidence="2" type="ORF">J2W95_002140</name>
</gene>
<comment type="caution">
    <text evidence="2">The sequence shown here is derived from an EMBL/GenBank/DDBJ whole genome shotgun (WGS) entry which is preliminary data.</text>
</comment>
<dbReference type="EMBL" id="JAVDTX010000004">
    <property type="protein sequence ID" value="MDR6845433.1"/>
    <property type="molecule type" value="Genomic_DNA"/>
</dbReference>
<accession>A0ABU1S334</accession>